<comment type="caution">
    <text evidence="1">The sequence shown here is derived from an EMBL/GenBank/DDBJ whole genome shotgun (WGS) entry which is preliminary data.</text>
</comment>
<dbReference type="EMBL" id="CM037617">
    <property type="protein sequence ID" value="KAH8004428.1"/>
    <property type="molecule type" value="Genomic_DNA"/>
</dbReference>
<reference evidence="1" key="1">
    <citation type="submission" date="2021-08" db="EMBL/GenBank/DDBJ databases">
        <title>The first chromosome-level gecko genome reveals the dynamic sex chromosomes of Neotropical dwarf geckos (Sphaerodactylidae: Sphaerodactylus).</title>
        <authorList>
            <person name="Pinto B.J."/>
            <person name="Keating S.E."/>
            <person name="Gamble T."/>
        </authorList>
    </citation>
    <scope>NUCLEOTIDE SEQUENCE</scope>
    <source>
        <strain evidence="1">TG3544</strain>
    </source>
</reference>
<accession>A0ACB8FGG9</accession>
<dbReference type="Proteomes" id="UP000827872">
    <property type="component" value="Linkage Group LG04"/>
</dbReference>
<protein>
    <submittedName>
        <fullName evidence="1">Uncharacterized protein</fullName>
    </submittedName>
</protein>
<evidence type="ECO:0000313" key="2">
    <source>
        <dbReference type="Proteomes" id="UP000827872"/>
    </source>
</evidence>
<sequence>MRGIVHTDSIAQYFIRGVQQCFFRNFLDLSLIISPKFSEQSKKLNPHMVGLGFFLAFSEYFKMFGFIKPYVRGLQPAALQMFMWTTISISPGQLAMPRAIGH</sequence>
<gene>
    <name evidence="1" type="ORF">K3G42_011205</name>
</gene>
<keyword evidence="2" id="KW-1185">Reference proteome</keyword>
<organism evidence="1 2">
    <name type="scientific">Sphaerodactylus townsendi</name>
    <dbReference type="NCBI Taxonomy" id="933632"/>
    <lineage>
        <taxon>Eukaryota</taxon>
        <taxon>Metazoa</taxon>
        <taxon>Chordata</taxon>
        <taxon>Craniata</taxon>
        <taxon>Vertebrata</taxon>
        <taxon>Euteleostomi</taxon>
        <taxon>Lepidosauria</taxon>
        <taxon>Squamata</taxon>
        <taxon>Bifurcata</taxon>
        <taxon>Gekkota</taxon>
        <taxon>Sphaerodactylidae</taxon>
        <taxon>Sphaerodactylus</taxon>
    </lineage>
</organism>
<name>A0ACB8FGG9_9SAUR</name>
<proteinExistence type="predicted"/>
<evidence type="ECO:0000313" key="1">
    <source>
        <dbReference type="EMBL" id="KAH8004428.1"/>
    </source>
</evidence>